<reference evidence="2 3" key="1">
    <citation type="submission" date="2018-09" db="EMBL/GenBank/DDBJ databases">
        <title>Genome sequencing of Aeromonas veronii MS-17-88.</title>
        <authorList>
            <person name="Tekedar H.C."/>
            <person name="Arick M.A."/>
            <person name="Hsu C.-Y."/>
            <person name="Thrash A."/>
            <person name="Karsi A."/>
            <person name="Lawrence M.L."/>
            <person name="Abdelhamed H."/>
        </authorList>
    </citation>
    <scope>NUCLEOTIDE SEQUENCE [LARGE SCALE GENOMIC DNA]</scope>
    <source>
        <strain evidence="2 3">MS 17-88</strain>
    </source>
</reference>
<protein>
    <submittedName>
        <fullName evidence="2">Uncharacterized protein</fullName>
    </submittedName>
</protein>
<comment type="caution">
    <text evidence="2">The sequence shown here is derived from an EMBL/GenBank/DDBJ whole genome shotgun (WGS) entry which is preliminary data.</text>
</comment>
<name>A0A3A9IAK1_AERVE</name>
<gene>
    <name evidence="2" type="ORF">D6R50_17655</name>
</gene>
<evidence type="ECO:0000313" key="3">
    <source>
        <dbReference type="Proteomes" id="UP000281725"/>
    </source>
</evidence>
<dbReference type="Proteomes" id="UP000281725">
    <property type="component" value="Unassembled WGS sequence"/>
</dbReference>
<dbReference type="AlphaFoldDB" id="A0A3A9IAK1"/>
<evidence type="ECO:0000313" key="2">
    <source>
        <dbReference type="EMBL" id="RKJ88035.1"/>
    </source>
</evidence>
<dbReference type="RefSeq" id="WP_120415783.1">
    <property type="nucleotide sequence ID" value="NZ_RAWX01000003.1"/>
</dbReference>
<feature type="region of interest" description="Disordered" evidence="1">
    <location>
        <begin position="25"/>
        <end position="47"/>
    </location>
</feature>
<organism evidence="2 3">
    <name type="scientific">Aeromonas veronii</name>
    <dbReference type="NCBI Taxonomy" id="654"/>
    <lineage>
        <taxon>Bacteria</taxon>
        <taxon>Pseudomonadati</taxon>
        <taxon>Pseudomonadota</taxon>
        <taxon>Gammaproteobacteria</taxon>
        <taxon>Aeromonadales</taxon>
        <taxon>Aeromonadaceae</taxon>
        <taxon>Aeromonas</taxon>
    </lineage>
</organism>
<sequence length="690" mass="78728">MMTHFFTEFIDAVAKTLGLNYPTHSTEKASKDTNKDLPSDDPTKPNEYDYLPKINNIRERLHAGSSLPPNILSNHIDILEHVCSALISKEIILQESICDTYIIYIKNALIPLICADILIFKEQANEESIYYHLDRILRTDNVVTQDGEQRVFRKRSAYKYMLDYIGNCFSPDMGASRSAGLRVADNFIHELLIYLDELPKKNKGNQTCRSLHRIINACTERLSPDDLINYSFIINSIFSAYTAVIILQDISNKTGMFDHFLNTYIQLAHGTNHLLNHLNNAMECALRFDYNTFNEEDEILSATLKCPPLLLVKEKQIERIDNIINCITPLFGEQLTYTGKEESSLVKLKEQLGYLSQMVTPPPPFYFYRLIIDENGGLSFKHNLSTPPDSTNSIVFDINIFSAIAELANDKNNRHQNYFYQYKPLLELLDSIQKELPDQALNIINQLHKVNLSLFGFNKYALAVLAIGLMYNQRRSTIKNISLLPQVNHTINHQGNILIPAYPSCHLGSWLSEDIYIKHSIIFGVNEYSQYNAFLARALYCYNFTIARHTTSRSLLTGTLDNNFLNVNFKDLNYRSPLISHDILERLDSICGKILNGLDKVSIDDSDPVSFANFLVRKKIVTRAELKDNLIHCVTGSSLAVCLLDYVSIVMLFTVPGDEVRNFIKLGEKNNIVKSLFMAYRASLPSHTRK</sequence>
<evidence type="ECO:0000256" key="1">
    <source>
        <dbReference type="SAM" id="MobiDB-lite"/>
    </source>
</evidence>
<dbReference type="EMBL" id="RAWX01000003">
    <property type="protein sequence ID" value="RKJ88035.1"/>
    <property type="molecule type" value="Genomic_DNA"/>
</dbReference>
<accession>A0A3A9IAK1</accession>
<proteinExistence type="predicted"/>